<name>A0A6G1JPX3_9PLEO</name>
<reference evidence="4" key="1">
    <citation type="journal article" date="2020" name="Stud. Mycol.">
        <title>101 Dothideomycetes genomes: a test case for predicting lifestyles and emergence of pathogens.</title>
        <authorList>
            <person name="Haridas S."/>
            <person name="Albert R."/>
            <person name="Binder M."/>
            <person name="Bloem J."/>
            <person name="Labutti K."/>
            <person name="Salamov A."/>
            <person name="Andreopoulos B."/>
            <person name="Baker S."/>
            <person name="Barry K."/>
            <person name="Bills G."/>
            <person name="Bluhm B."/>
            <person name="Cannon C."/>
            <person name="Castanera R."/>
            <person name="Culley D."/>
            <person name="Daum C."/>
            <person name="Ezra D."/>
            <person name="Gonzalez J."/>
            <person name="Henrissat B."/>
            <person name="Kuo A."/>
            <person name="Liang C."/>
            <person name="Lipzen A."/>
            <person name="Lutzoni F."/>
            <person name="Magnuson J."/>
            <person name="Mondo S."/>
            <person name="Nolan M."/>
            <person name="Ohm R."/>
            <person name="Pangilinan J."/>
            <person name="Park H.-J."/>
            <person name="Ramirez L."/>
            <person name="Alfaro M."/>
            <person name="Sun H."/>
            <person name="Tritt A."/>
            <person name="Yoshinaga Y."/>
            <person name="Zwiers L.-H."/>
            <person name="Turgeon B."/>
            <person name="Goodwin S."/>
            <person name="Spatafora J."/>
            <person name="Crous P."/>
            <person name="Grigoriev I."/>
        </authorList>
    </citation>
    <scope>NUCLEOTIDE SEQUENCE</scope>
    <source>
        <strain evidence="4">CBS 122367</strain>
    </source>
</reference>
<feature type="domain" description="NmrA-like" evidence="3">
    <location>
        <begin position="4"/>
        <end position="134"/>
    </location>
</feature>
<keyword evidence="1" id="KW-0521">NADP</keyword>
<dbReference type="GO" id="GO:0016491">
    <property type="term" value="F:oxidoreductase activity"/>
    <property type="evidence" value="ECO:0007669"/>
    <property type="project" value="UniProtKB-KW"/>
</dbReference>
<protein>
    <submittedName>
        <fullName evidence="4">NAD(P)-binding protein</fullName>
    </submittedName>
</protein>
<dbReference type="Gene3D" id="3.40.50.720">
    <property type="entry name" value="NAD(P)-binding Rossmann-like Domain"/>
    <property type="match status" value="1"/>
</dbReference>
<evidence type="ECO:0000256" key="2">
    <source>
        <dbReference type="ARBA" id="ARBA00023002"/>
    </source>
</evidence>
<dbReference type="InterPro" id="IPR008030">
    <property type="entry name" value="NmrA-like"/>
</dbReference>
<dbReference type="PANTHER" id="PTHR47706">
    <property type="entry name" value="NMRA-LIKE FAMILY PROTEIN"/>
    <property type="match status" value="1"/>
</dbReference>
<dbReference type="Gene3D" id="3.90.25.10">
    <property type="entry name" value="UDP-galactose 4-epimerase, domain 1"/>
    <property type="match status" value="1"/>
</dbReference>
<evidence type="ECO:0000313" key="4">
    <source>
        <dbReference type="EMBL" id="KAF2692213.1"/>
    </source>
</evidence>
<dbReference type="OrthoDB" id="9984533at2759"/>
<accession>A0A6G1JPX3</accession>
<proteinExistence type="predicted"/>
<keyword evidence="5" id="KW-1185">Reference proteome</keyword>
<dbReference type="Pfam" id="PF05368">
    <property type="entry name" value="NmrA"/>
    <property type="match status" value="1"/>
</dbReference>
<dbReference type="PANTHER" id="PTHR47706:SF9">
    <property type="entry name" value="NMRA-LIKE DOMAIN-CONTAINING PROTEIN-RELATED"/>
    <property type="match status" value="1"/>
</dbReference>
<dbReference type="CDD" id="cd05259">
    <property type="entry name" value="PCBER_SDR_a"/>
    <property type="match status" value="1"/>
</dbReference>
<evidence type="ECO:0000256" key="1">
    <source>
        <dbReference type="ARBA" id="ARBA00022857"/>
    </source>
</evidence>
<dbReference type="Proteomes" id="UP000799291">
    <property type="component" value="Unassembled WGS sequence"/>
</dbReference>
<organism evidence="4 5">
    <name type="scientific">Lentithecium fluviatile CBS 122367</name>
    <dbReference type="NCBI Taxonomy" id="1168545"/>
    <lineage>
        <taxon>Eukaryota</taxon>
        <taxon>Fungi</taxon>
        <taxon>Dikarya</taxon>
        <taxon>Ascomycota</taxon>
        <taxon>Pezizomycotina</taxon>
        <taxon>Dothideomycetes</taxon>
        <taxon>Pleosporomycetidae</taxon>
        <taxon>Pleosporales</taxon>
        <taxon>Massarineae</taxon>
        <taxon>Lentitheciaceae</taxon>
        <taxon>Lentithecium</taxon>
    </lineage>
</organism>
<dbReference type="EMBL" id="MU005569">
    <property type="protein sequence ID" value="KAF2692213.1"/>
    <property type="molecule type" value="Genomic_DNA"/>
</dbReference>
<sequence length="303" mass="33014">MSIKTVALIGGTGTLGAPLLYALHASPFTIHILNRTSSKSTYPSPTSVLTIPDDLDVSTLTTIFKENAIDALVIALAGSHVATAKKLIEAAFNAGVKRVIPPDFGSCDSADEKTNEILPLMKGKKDVRDYLIELQEKDREGVGRMTWTSLITGHFFDFGLTCGLLNFDVKNRIAYILDGGDVNFSNSTLPFISEAVIRILQRSEETANKVLYVHSLRATQNELLAVLEKVTGAMFEKIEQSSEEELAKSRPKMLKGDKEAQEEVVAVWGIVATDWAGREGFANGLLGLEEEDLESVVRKALGE</sequence>
<gene>
    <name evidence="4" type="ORF">K458DRAFT_411858</name>
</gene>
<dbReference type="AlphaFoldDB" id="A0A6G1JPX3"/>
<dbReference type="InterPro" id="IPR051609">
    <property type="entry name" value="NmrA/Isoflavone_reductase-like"/>
</dbReference>
<dbReference type="InterPro" id="IPR036291">
    <property type="entry name" value="NAD(P)-bd_dom_sf"/>
</dbReference>
<evidence type="ECO:0000313" key="5">
    <source>
        <dbReference type="Proteomes" id="UP000799291"/>
    </source>
</evidence>
<keyword evidence="2" id="KW-0560">Oxidoreductase</keyword>
<dbReference type="InterPro" id="IPR045312">
    <property type="entry name" value="PCBER-like"/>
</dbReference>
<dbReference type="SUPFAM" id="SSF51735">
    <property type="entry name" value="NAD(P)-binding Rossmann-fold domains"/>
    <property type="match status" value="1"/>
</dbReference>
<evidence type="ECO:0000259" key="3">
    <source>
        <dbReference type="Pfam" id="PF05368"/>
    </source>
</evidence>